<dbReference type="Pfam" id="PF10436">
    <property type="entry name" value="BCDHK_Adom3"/>
    <property type="match status" value="1"/>
</dbReference>
<evidence type="ECO:0000256" key="1">
    <source>
        <dbReference type="ARBA" id="ARBA00004141"/>
    </source>
</evidence>
<dbReference type="SMART" id="SM01417">
    <property type="entry name" value="Solute_trans_a"/>
    <property type="match status" value="1"/>
</dbReference>
<keyword evidence="2 5" id="KW-0812">Transmembrane</keyword>
<evidence type="ECO:0000256" key="5">
    <source>
        <dbReference type="SAM" id="Phobius"/>
    </source>
</evidence>
<accession>A0ABV0PWG5</accession>
<dbReference type="Gene3D" id="1.20.140.20">
    <property type="entry name" value="Alpha-ketoacid/pyruvate dehydrogenase kinase, N-terminal domain"/>
    <property type="match status" value="1"/>
</dbReference>
<evidence type="ECO:0000256" key="3">
    <source>
        <dbReference type="ARBA" id="ARBA00022989"/>
    </source>
</evidence>
<dbReference type="EMBL" id="JAHRIO010090440">
    <property type="protein sequence ID" value="MEQ2187849.1"/>
    <property type="molecule type" value="Genomic_DNA"/>
</dbReference>
<evidence type="ECO:0000256" key="2">
    <source>
        <dbReference type="ARBA" id="ARBA00022692"/>
    </source>
</evidence>
<dbReference type="Pfam" id="PF03619">
    <property type="entry name" value="Solute_trans_a"/>
    <property type="match status" value="1"/>
</dbReference>
<feature type="transmembrane region" description="Helical" evidence="5">
    <location>
        <begin position="168"/>
        <end position="190"/>
    </location>
</feature>
<proteinExistence type="predicted"/>
<evidence type="ECO:0000256" key="4">
    <source>
        <dbReference type="ARBA" id="ARBA00023136"/>
    </source>
</evidence>
<dbReference type="Proteomes" id="UP001476798">
    <property type="component" value="Unassembled WGS sequence"/>
</dbReference>
<gene>
    <name evidence="7" type="ORF">GOODEAATRI_008839</name>
</gene>
<feature type="transmembrane region" description="Helical" evidence="5">
    <location>
        <begin position="74"/>
        <end position="90"/>
    </location>
</feature>
<feature type="transmembrane region" description="Helical" evidence="5">
    <location>
        <begin position="132"/>
        <end position="156"/>
    </location>
</feature>
<keyword evidence="4 5" id="KW-0472">Membrane</keyword>
<feature type="transmembrane region" description="Helical" evidence="5">
    <location>
        <begin position="41"/>
        <end position="62"/>
    </location>
</feature>
<sequence length="546" mass="62222">LDVFGIILYSVLTFMATVSMVVFIEECVYIYKKEPANKKSVIIWVNGAAPVIGTMSCIGMWIPKAVMITDMTSATYFAIVVFKFLIMMLEETGGDEVFLKQAKEHKLKISTGPCCCCCPCLPHVAITRRTLFLLKLGSFQFALLKLIFTLLSIILWTNNNFNLEDVSATGVAIWINLFVGVLTIIGLWPVTIIFMHLKTNLRTRKIIPKYAMYQLVLILSQLQTAIINTLAKNGIITCSPRFSGPARGYMLSQQLLILEMFIITLVTRLLYRRQYEPLPEEEPDDTENTKMDSATRALDARCCVLVLLTPLRVHCGYVDADERRGAPELLAPLPALRTMVLMVRSCRENACEKTSYMFLRKELPVRLANTMREVNLLPDKLLSQPSVRLVQKWYMQSFVELLDFENRKPEDPHTLNDFLEILIDIRNRHNDVVPTMAQGVIEYKEKFGFDPFISSNIQYFLDRFYTNRISFRMLINQHSRSHSSVRFEVLIRSTEPSLQLKLHLSCLCSALLFGNDTNPAHPKHIGSIDPNCNVAEVVSGEFKDCC</sequence>
<dbReference type="InterPro" id="IPR005178">
    <property type="entry name" value="Ostalpha/TMEM184C"/>
</dbReference>
<evidence type="ECO:0000313" key="7">
    <source>
        <dbReference type="EMBL" id="MEQ2187849.1"/>
    </source>
</evidence>
<feature type="transmembrane region" description="Helical" evidence="5">
    <location>
        <begin position="6"/>
        <end position="29"/>
    </location>
</feature>
<dbReference type="PANTHER" id="PTHR23423">
    <property type="entry name" value="ORGANIC SOLUTE TRANSPORTER-RELATED"/>
    <property type="match status" value="1"/>
</dbReference>
<comment type="subcellular location">
    <subcellularLocation>
        <location evidence="1">Membrane</location>
        <topology evidence="1">Multi-pass membrane protein</topology>
    </subcellularLocation>
</comment>
<evidence type="ECO:0000313" key="8">
    <source>
        <dbReference type="Proteomes" id="UP001476798"/>
    </source>
</evidence>
<feature type="domain" description="Branched-chain alpha-ketoacid dehydrogenase kinase/Pyruvate dehydrogenase kinase N-terminal" evidence="6">
    <location>
        <begin position="336"/>
        <end position="485"/>
    </location>
</feature>
<keyword evidence="3 5" id="KW-1133">Transmembrane helix</keyword>
<organism evidence="7 8">
    <name type="scientific">Goodea atripinnis</name>
    <dbReference type="NCBI Taxonomy" id="208336"/>
    <lineage>
        <taxon>Eukaryota</taxon>
        <taxon>Metazoa</taxon>
        <taxon>Chordata</taxon>
        <taxon>Craniata</taxon>
        <taxon>Vertebrata</taxon>
        <taxon>Euteleostomi</taxon>
        <taxon>Actinopterygii</taxon>
        <taxon>Neopterygii</taxon>
        <taxon>Teleostei</taxon>
        <taxon>Neoteleostei</taxon>
        <taxon>Acanthomorphata</taxon>
        <taxon>Ovalentaria</taxon>
        <taxon>Atherinomorphae</taxon>
        <taxon>Cyprinodontiformes</taxon>
        <taxon>Goodeidae</taxon>
        <taxon>Goodea</taxon>
    </lineage>
</organism>
<feature type="non-terminal residue" evidence="7">
    <location>
        <position position="1"/>
    </location>
</feature>
<dbReference type="SUPFAM" id="SSF69012">
    <property type="entry name" value="alpha-ketoacid dehydrogenase kinase, N-terminal domain"/>
    <property type="match status" value="1"/>
</dbReference>
<evidence type="ECO:0000259" key="6">
    <source>
        <dbReference type="Pfam" id="PF10436"/>
    </source>
</evidence>
<name>A0ABV0PWG5_9TELE</name>
<dbReference type="InterPro" id="IPR018955">
    <property type="entry name" value="BCDHK/PDK_N"/>
</dbReference>
<comment type="caution">
    <text evidence="7">The sequence shown here is derived from an EMBL/GenBank/DDBJ whole genome shotgun (WGS) entry which is preliminary data.</text>
</comment>
<feature type="transmembrane region" description="Helical" evidence="5">
    <location>
        <begin position="211"/>
        <end position="231"/>
    </location>
</feature>
<reference evidence="7 8" key="1">
    <citation type="submission" date="2021-06" db="EMBL/GenBank/DDBJ databases">
        <authorList>
            <person name="Palmer J.M."/>
        </authorList>
    </citation>
    <scope>NUCLEOTIDE SEQUENCE [LARGE SCALE GENOMIC DNA]</scope>
    <source>
        <strain evidence="7 8">GA_2019</strain>
        <tissue evidence="7">Muscle</tissue>
    </source>
</reference>
<dbReference type="InterPro" id="IPR036784">
    <property type="entry name" value="AK/P_DHK_N_sf"/>
</dbReference>
<keyword evidence="8" id="KW-1185">Reference proteome</keyword>
<protein>
    <recommendedName>
        <fullName evidence="6">Branched-chain alpha-ketoacid dehydrogenase kinase/Pyruvate dehydrogenase kinase N-terminal domain-containing protein</fullName>
    </recommendedName>
</protein>